<dbReference type="InterPro" id="IPR016064">
    <property type="entry name" value="NAD/diacylglycerol_kinase_sf"/>
</dbReference>
<evidence type="ECO:0000259" key="2">
    <source>
        <dbReference type="PROSITE" id="PS50146"/>
    </source>
</evidence>
<evidence type="ECO:0000313" key="4">
    <source>
        <dbReference type="Proteomes" id="UP000026913"/>
    </source>
</evidence>
<name>A0A024E8N3_9PSED</name>
<gene>
    <name evidence="3" type="ORF">OU5_1609</name>
</gene>
<dbReference type="InterPro" id="IPR001206">
    <property type="entry name" value="Diacylglycerol_kinase_cat_dom"/>
</dbReference>
<dbReference type="Pfam" id="PF00781">
    <property type="entry name" value="DAGK_cat"/>
    <property type="match status" value="1"/>
</dbReference>
<protein>
    <recommendedName>
        <fullName evidence="2">DAGKc domain-containing protein</fullName>
    </recommendedName>
</protein>
<dbReference type="KEGG" id="pman:OU5_1609"/>
<dbReference type="Proteomes" id="UP000026913">
    <property type="component" value="Chromosome"/>
</dbReference>
<dbReference type="RefSeq" id="WP_010461450.1">
    <property type="nucleotide sequence ID" value="NZ_CP005960.1"/>
</dbReference>
<dbReference type="GO" id="GO:0016301">
    <property type="term" value="F:kinase activity"/>
    <property type="evidence" value="ECO:0007669"/>
    <property type="project" value="InterPro"/>
</dbReference>
<dbReference type="HOGENOM" id="CLU_074754_0_0_6"/>
<accession>A0A024E8N3</accession>
<dbReference type="InterPro" id="IPR017438">
    <property type="entry name" value="ATP-NAD_kinase_N"/>
</dbReference>
<proteinExistence type="predicted"/>
<evidence type="ECO:0000256" key="1">
    <source>
        <dbReference type="ARBA" id="ARBA00022490"/>
    </source>
</evidence>
<evidence type="ECO:0000313" key="3">
    <source>
        <dbReference type="EMBL" id="AHZ68688.1"/>
    </source>
</evidence>
<keyword evidence="1" id="KW-0963">Cytoplasm</keyword>
<dbReference type="PROSITE" id="PS50146">
    <property type="entry name" value="DAGK"/>
    <property type="match status" value="1"/>
</dbReference>
<feature type="domain" description="DAGKc" evidence="2">
    <location>
        <begin position="6"/>
        <end position="121"/>
    </location>
</feature>
<dbReference type="EMBL" id="CP005960">
    <property type="protein sequence ID" value="AHZ68688.1"/>
    <property type="molecule type" value="Genomic_DNA"/>
</dbReference>
<reference evidence="3 4" key="1">
    <citation type="journal article" date="2012" name="J. Bacteriol.">
        <title>Genome sequence of cold-adapted Pseudomonas mandelii strain JR-1.</title>
        <authorList>
            <person name="Jang S.H."/>
            <person name="Kim J."/>
            <person name="Kim J."/>
            <person name="Hong S."/>
            <person name="Lee C."/>
        </authorList>
    </citation>
    <scope>NUCLEOTIDE SEQUENCE [LARGE SCALE GENOMIC DNA]</scope>
    <source>
        <strain evidence="3 4">JR-1</strain>
    </source>
</reference>
<dbReference type="AlphaFoldDB" id="A0A024E8N3"/>
<sequence>MIDPIALPRHIGVVLNPLSGHVRRNLKKLRRLVLQIPQSTVIEASNPAEIAQALDIFNLGVNDLLVVIGGDGSLQAALTASLRRSMELAPFVLALPGGTTNMSAIDLGVTMTPASTLEALISWLAGDAPPPSVSIRSILQVSDASSTLPQFGLFFGAGAIIDGVKYFHSEVRPKGIQGNLGPAFAFMRMLLSLFRHNEQSVASATLAGLQLQHQYLYSPWLLILATTLDKLLLKSTPYWGLERAPMHFTAIAHRAPRLLSSLPFLLRGKSNAAMQDSRAYVSQNLTHAVIDDLSEYLLDGELFATRSSLYLSADVSARFILFDDELHNA</sequence>
<dbReference type="SUPFAM" id="SSF111331">
    <property type="entry name" value="NAD kinase/diacylglycerol kinase-like"/>
    <property type="match status" value="1"/>
</dbReference>
<dbReference type="OrthoDB" id="8557048at2"/>
<organism evidence="3 4">
    <name type="scientific">Pseudomonas mandelii JR-1</name>
    <dbReference type="NCBI Taxonomy" id="1147786"/>
    <lineage>
        <taxon>Bacteria</taxon>
        <taxon>Pseudomonadati</taxon>
        <taxon>Pseudomonadota</taxon>
        <taxon>Gammaproteobacteria</taxon>
        <taxon>Pseudomonadales</taxon>
        <taxon>Pseudomonadaceae</taxon>
        <taxon>Pseudomonas</taxon>
    </lineage>
</organism>
<dbReference type="Gene3D" id="3.40.50.10330">
    <property type="entry name" value="Probable inorganic polyphosphate/atp-NAD kinase, domain 1"/>
    <property type="match status" value="1"/>
</dbReference>